<name>A0A7C9FIG1_OPUST</name>
<proteinExistence type="predicted"/>
<dbReference type="AlphaFoldDB" id="A0A7C9FIG1"/>
<organism evidence="1">
    <name type="scientific">Opuntia streptacantha</name>
    <name type="common">Prickly pear cactus</name>
    <name type="synonym">Opuntia cardona</name>
    <dbReference type="NCBI Taxonomy" id="393608"/>
    <lineage>
        <taxon>Eukaryota</taxon>
        <taxon>Viridiplantae</taxon>
        <taxon>Streptophyta</taxon>
        <taxon>Embryophyta</taxon>
        <taxon>Tracheophyta</taxon>
        <taxon>Spermatophyta</taxon>
        <taxon>Magnoliopsida</taxon>
        <taxon>eudicotyledons</taxon>
        <taxon>Gunneridae</taxon>
        <taxon>Pentapetalae</taxon>
        <taxon>Caryophyllales</taxon>
        <taxon>Cactineae</taxon>
        <taxon>Cactaceae</taxon>
        <taxon>Opuntioideae</taxon>
        <taxon>Opuntia</taxon>
    </lineage>
</organism>
<sequence>MPWTTTFFEVPSFKLHKTSSVSFFTSTTSSCPNPTVYKGFNSNASSRPSMVTLVQDSLIPYSFITQILVSSGSNVHRWPPIATRRCLTHKSPGILPTKLGSGSW</sequence>
<reference evidence="1" key="1">
    <citation type="journal article" date="2013" name="J. Plant Res.">
        <title>Effect of fungi and light on seed germination of three Opuntia species from semiarid lands of central Mexico.</title>
        <authorList>
            <person name="Delgado-Sanchez P."/>
            <person name="Jimenez-Bremont J.F."/>
            <person name="Guerrero-Gonzalez Mde L."/>
            <person name="Flores J."/>
        </authorList>
    </citation>
    <scope>NUCLEOTIDE SEQUENCE</scope>
    <source>
        <tissue evidence="1">Cladode</tissue>
    </source>
</reference>
<dbReference type="EMBL" id="GISG01273768">
    <property type="protein sequence ID" value="MBA4677089.1"/>
    <property type="molecule type" value="Transcribed_RNA"/>
</dbReference>
<evidence type="ECO:0000313" key="1">
    <source>
        <dbReference type="EMBL" id="MBA4677089.1"/>
    </source>
</evidence>
<protein>
    <submittedName>
        <fullName evidence="1">Uncharacterized protein</fullName>
    </submittedName>
</protein>
<reference evidence="1" key="2">
    <citation type="submission" date="2020-07" db="EMBL/GenBank/DDBJ databases">
        <authorList>
            <person name="Vera ALvarez R."/>
            <person name="Arias-Moreno D.M."/>
            <person name="Jimenez-Jacinto V."/>
            <person name="Jimenez-Bremont J.F."/>
            <person name="Swaminathan K."/>
            <person name="Moose S.P."/>
            <person name="Guerrero-Gonzalez M.L."/>
            <person name="Marino-Ramirez L."/>
            <person name="Landsman D."/>
            <person name="Rodriguez-Kessler M."/>
            <person name="Delgado-Sanchez P."/>
        </authorList>
    </citation>
    <scope>NUCLEOTIDE SEQUENCE</scope>
    <source>
        <tissue evidence="1">Cladode</tissue>
    </source>
</reference>
<accession>A0A7C9FIG1</accession>